<accession>A0ABM9PV36</accession>
<protein>
    <submittedName>
        <fullName evidence="2">Hypothetical membrane protein</fullName>
    </submittedName>
</protein>
<feature type="transmembrane region" description="Helical" evidence="1">
    <location>
        <begin position="106"/>
        <end position="124"/>
    </location>
</feature>
<keyword evidence="3" id="KW-1185">Reference proteome</keyword>
<sequence length="127" mass="13657">MQLQQQAEMETIAIQSLISSATGISSSREADAQSRFNLLVALLSIGIGIGIPGLFLAMYGASELLPLDSMGKLLLFAPVLVSLLGAAVIAWWKAPRGRLGKLWKQCAALTVVICAFMVGCAWYFQRL</sequence>
<gene>
    <name evidence="2" type="ordered locus">AARI_08420</name>
</gene>
<proteinExistence type="predicted"/>
<keyword evidence="1" id="KW-1133">Transmembrane helix</keyword>
<evidence type="ECO:0000256" key="1">
    <source>
        <dbReference type="SAM" id="Phobius"/>
    </source>
</evidence>
<keyword evidence="1" id="KW-0812">Transmembrane</keyword>
<keyword evidence="1" id="KW-0472">Membrane</keyword>
<reference evidence="3" key="1">
    <citation type="journal article" date="2010" name="PLoS ONE">
        <title>The Arthrobacter arilaitensis Re117 genome sequence reveals its genetic adaptation to the surface of cheese.</title>
        <authorList>
            <person name="Monnet C."/>
            <person name="Loux V."/>
            <person name="Gibrat J.F."/>
            <person name="Spinnler E."/>
            <person name="Barbe V."/>
            <person name="Vacherie B."/>
            <person name="Gavory F."/>
            <person name="Gourbeyre E."/>
            <person name="Siguier P."/>
            <person name="Chandler M."/>
            <person name="Elleuch R."/>
            <person name="Irlinger F."/>
            <person name="Vallaeys T."/>
        </authorList>
    </citation>
    <scope>NUCLEOTIDE SEQUENCE</scope>
    <source>
        <strain evidence="3">DSM 16368 / CIP 108037 / IAM 15318 / JCM 13566 / Re117</strain>
    </source>
</reference>
<evidence type="ECO:0000313" key="3">
    <source>
        <dbReference type="Proteomes" id="UP000006878"/>
    </source>
</evidence>
<feature type="transmembrane region" description="Helical" evidence="1">
    <location>
        <begin position="36"/>
        <end position="61"/>
    </location>
</feature>
<name>A0ABM9PV36_GLUAR</name>
<dbReference type="EMBL" id="FQ311875">
    <property type="protein sequence ID" value="CBT75068.1"/>
    <property type="molecule type" value="Genomic_DNA"/>
</dbReference>
<dbReference type="Proteomes" id="UP000006878">
    <property type="component" value="Chromosome"/>
</dbReference>
<evidence type="ECO:0000313" key="2">
    <source>
        <dbReference type="EMBL" id="CBT75068.1"/>
    </source>
</evidence>
<feature type="transmembrane region" description="Helical" evidence="1">
    <location>
        <begin position="73"/>
        <end position="94"/>
    </location>
</feature>
<reference evidence="3" key="2">
    <citation type="submission" date="2010-07" db="EMBL/GenBank/DDBJ databases">
        <title>Complete genome sequence of Arthrobacter arilaitensis (strain DSM 16368 / CIP 108037 / JCM 13566 / Re117).</title>
        <authorList>
            <person name="Genoscope."/>
        </authorList>
    </citation>
    <scope>NUCLEOTIDE SEQUENCE [LARGE SCALE GENOMIC DNA]</scope>
    <source>
        <strain evidence="3">DSM 16368 / CIP 108037 / IAM 15318 / JCM 13566 / Re117</strain>
    </source>
</reference>
<organism evidence="2 3">
    <name type="scientific">Glutamicibacter arilaitensis (strain DSM 16368 / CIP 108037 / IAM 15318 / JCM 13566 / NCIMB 14258 / Re117)</name>
    <name type="common">Arthrobacter arilaitensis</name>
    <dbReference type="NCBI Taxonomy" id="861360"/>
    <lineage>
        <taxon>Bacteria</taxon>
        <taxon>Bacillati</taxon>
        <taxon>Actinomycetota</taxon>
        <taxon>Actinomycetes</taxon>
        <taxon>Micrococcales</taxon>
        <taxon>Micrococcaceae</taxon>
        <taxon>Glutamicibacter</taxon>
    </lineage>
</organism>